<keyword evidence="1" id="KW-0472">Membrane</keyword>
<proteinExistence type="predicted"/>
<gene>
    <name evidence="2" type="ORF">plasmid201_078</name>
</gene>
<accession>A0A0D4ZZA9</accession>
<reference evidence="2" key="1">
    <citation type="submission" date="2014-06" db="EMBL/GenBank/DDBJ databases">
        <title>Molecular and ecological studies on carbamate pesticide degrading bacteria isolated from agricultural soils.</title>
        <authorList>
            <person name="Kim D.-U."/>
            <person name="Ka J.-O."/>
        </authorList>
    </citation>
    <scope>NUCLEOTIDE SEQUENCE</scope>
    <source>
        <strain evidence="2">NS2</strain>
        <plasmid evidence="2">201</plasmid>
    </source>
</reference>
<feature type="transmembrane region" description="Helical" evidence="1">
    <location>
        <begin position="86"/>
        <end position="104"/>
    </location>
</feature>
<dbReference type="AlphaFoldDB" id="A0A0D4ZZA9"/>
<keyword evidence="1" id="KW-0812">Transmembrane</keyword>
<evidence type="ECO:0000256" key="1">
    <source>
        <dbReference type="SAM" id="Phobius"/>
    </source>
</evidence>
<keyword evidence="1" id="KW-1133">Transmembrane helix</keyword>
<evidence type="ECO:0008006" key="3">
    <source>
        <dbReference type="Google" id="ProtNLM"/>
    </source>
</evidence>
<keyword evidence="2" id="KW-0614">Plasmid</keyword>
<organism evidence="2">
    <name type="scientific">Sphingomonas sp. NS2</name>
    <dbReference type="NCBI Taxonomy" id="908605"/>
    <lineage>
        <taxon>Bacteria</taxon>
        <taxon>Pseudomonadati</taxon>
        <taxon>Pseudomonadota</taxon>
        <taxon>Alphaproteobacteria</taxon>
        <taxon>Sphingomonadales</taxon>
        <taxon>Sphingomonadaceae</taxon>
        <taxon>Sphingomonas</taxon>
    </lineage>
</organism>
<name>A0A0D4ZZA9_9SPHN</name>
<evidence type="ECO:0000313" key="2">
    <source>
        <dbReference type="EMBL" id="AJW29266.1"/>
    </source>
</evidence>
<sequence>MAIDDAADLPREAVGIFHSSEQLQDAIDALLSSGFHRSELSLLASEQAVEEKLGHRYSRVDILADNPDVPRAAFVSTEAIGDAEGGIIGGLVYVGALAAVGAIVATGGTLLAVITGAALAGGAGGLVGSVLAKWLGEHHAHYLEEQIIRGGLLLWVRTRDPASEVRAIDILRKYSADQIHIHSLPHSALDA</sequence>
<dbReference type="EMBL" id="KM017070">
    <property type="protein sequence ID" value="AJW29266.1"/>
    <property type="molecule type" value="Genomic_DNA"/>
</dbReference>
<feature type="transmembrane region" description="Helical" evidence="1">
    <location>
        <begin position="110"/>
        <end position="132"/>
    </location>
</feature>
<protein>
    <recommendedName>
        <fullName evidence="3">General stress protein 17M-like domain-containing protein</fullName>
    </recommendedName>
</protein>
<geneLocation type="plasmid" evidence="2">
    <name>201</name>
</geneLocation>